<evidence type="ECO:0000256" key="5">
    <source>
        <dbReference type="ARBA" id="ARBA00022989"/>
    </source>
</evidence>
<dbReference type="RefSeq" id="WP_094451199.1">
    <property type="nucleotide sequence ID" value="NZ_NMVI01000018.1"/>
</dbReference>
<dbReference type="EMBL" id="NMVI01000018">
    <property type="protein sequence ID" value="OYN86632.1"/>
    <property type="molecule type" value="Genomic_DNA"/>
</dbReference>
<dbReference type="PANTHER" id="PTHR43386">
    <property type="entry name" value="OLIGOPEPTIDE TRANSPORT SYSTEM PERMEASE PROTEIN APPC"/>
    <property type="match status" value="1"/>
</dbReference>
<dbReference type="InterPro" id="IPR000515">
    <property type="entry name" value="MetI-like"/>
</dbReference>
<dbReference type="InterPro" id="IPR035906">
    <property type="entry name" value="MetI-like_sf"/>
</dbReference>
<feature type="transmembrane region" description="Helical" evidence="7">
    <location>
        <begin position="131"/>
        <end position="148"/>
    </location>
</feature>
<comment type="similarity">
    <text evidence="7">Belongs to the binding-protein-dependent transport system permease family.</text>
</comment>
<gene>
    <name evidence="10" type="ORF">CGZ91_05440</name>
    <name evidence="9" type="ORF">CGZ92_09915</name>
</gene>
<accession>A0A255EMT7</accession>
<keyword evidence="5 7" id="KW-1133">Transmembrane helix</keyword>
<proteinExistence type="inferred from homology"/>
<feature type="transmembrane region" description="Helical" evidence="7">
    <location>
        <begin position="105"/>
        <end position="125"/>
    </location>
</feature>
<dbReference type="EMBL" id="NMVJ01000006">
    <property type="protein sequence ID" value="OYN90925.1"/>
    <property type="molecule type" value="Genomic_DNA"/>
</dbReference>
<evidence type="ECO:0000313" key="12">
    <source>
        <dbReference type="Proteomes" id="UP000216533"/>
    </source>
</evidence>
<dbReference type="GO" id="GO:0005886">
    <property type="term" value="C:plasma membrane"/>
    <property type="evidence" value="ECO:0007669"/>
    <property type="project" value="UniProtKB-SubCell"/>
</dbReference>
<evidence type="ECO:0000313" key="10">
    <source>
        <dbReference type="EMBL" id="OYN90925.1"/>
    </source>
</evidence>
<dbReference type="OrthoDB" id="8906042at2"/>
<dbReference type="PROSITE" id="PS50928">
    <property type="entry name" value="ABC_TM1"/>
    <property type="match status" value="1"/>
</dbReference>
<comment type="caution">
    <text evidence="10">The sequence shown here is derived from an EMBL/GenBank/DDBJ whole genome shotgun (WGS) entry which is preliminary data.</text>
</comment>
<evidence type="ECO:0000259" key="8">
    <source>
        <dbReference type="PROSITE" id="PS50928"/>
    </source>
</evidence>
<evidence type="ECO:0000256" key="2">
    <source>
        <dbReference type="ARBA" id="ARBA00022448"/>
    </source>
</evidence>
<dbReference type="GO" id="GO:0055085">
    <property type="term" value="P:transmembrane transport"/>
    <property type="evidence" value="ECO:0007669"/>
    <property type="project" value="InterPro"/>
</dbReference>
<dbReference type="Proteomes" id="UP000216533">
    <property type="component" value="Unassembled WGS sequence"/>
</dbReference>
<dbReference type="Gene3D" id="1.10.3720.10">
    <property type="entry name" value="MetI-like"/>
    <property type="match status" value="1"/>
</dbReference>
<dbReference type="AlphaFoldDB" id="A0A255EMT7"/>
<protein>
    <submittedName>
        <fullName evidence="10">Peptide ABC transporter permease</fullName>
    </submittedName>
</protein>
<evidence type="ECO:0000313" key="9">
    <source>
        <dbReference type="EMBL" id="OYN86632.1"/>
    </source>
</evidence>
<evidence type="ECO:0000256" key="1">
    <source>
        <dbReference type="ARBA" id="ARBA00004651"/>
    </source>
</evidence>
<feature type="transmembrane region" description="Helical" evidence="7">
    <location>
        <begin position="7"/>
        <end position="26"/>
    </location>
</feature>
<evidence type="ECO:0000256" key="7">
    <source>
        <dbReference type="RuleBase" id="RU363032"/>
    </source>
</evidence>
<dbReference type="InterPro" id="IPR050366">
    <property type="entry name" value="BP-dependent_transpt_permease"/>
</dbReference>
<keyword evidence="3" id="KW-1003">Cell membrane</keyword>
<feature type="transmembrane region" description="Helical" evidence="7">
    <location>
        <begin position="70"/>
        <end position="93"/>
    </location>
</feature>
<organism evidence="10 11">
    <name type="scientific">Parenemella sanctibonifatiensis</name>
    <dbReference type="NCBI Taxonomy" id="2016505"/>
    <lineage>
        <taxon>Bacteria</taxon>
        <taxon>Bacillati</taxon>
        <taxon>Actinomycetota</taxon>
        <taxon>Actinomycetes</taxon>
        <taxon>Propionibacteriales</taxon>
        <taxon>Propionibacteriaceae</taxon>
        <taxon>Parenemella</taxon>
    </lineage>
</organism>
<dbReference type="Pfam" id="PF00528">
    <property type="entry name" value="BPD_transp_1"/>
    <property type="match status" value="1"/>
</dbReference>
<evidence type="ECO:0000313" key="11">
    <source>
        <dbReference type="Proteomes" id="UP000216300"/>
    </source>
</evidence>
<dbReference type="CDD" id="cd06261">
    <property type="entry name" value="TM_PBP2"/>
    <property type="match status" value="1"/>
</dbReference>
<feature type="domain" description="ABC transmembrane type-1" evidence="8">
    <location>
        <begin position="66"/>
        <end position="256"/>
    </location>
</feature>
<reference evidence="11 12" key="1">
    <citation type="submission" date="2017-07" db="EMBL/GenBank/DDBJ databases">
        <title>Draft whole genome sequences of clinical Proprionibacteriaceae strains.</title>
        <authorList>
            <person name="Bernier A.-M."/>
            <person name="Bernard K."/>
            <person name="Domingo M.-C."/>
        </authorList>
    </citation>
    <scope>NUCLEOTIDE SEQUENCE [LARGE SCALE GENOMIC DNA]</scope>
    <source>
        <strain evidence="10 11">NML 150081</strain>
        <strain evidence="9 12">NML 160184</strain>
    </source>
</reference>
<evidence type="ECO:0000256" key="6">
    <source>
        <dbReference type="ARBA" id="ARBA00023136"/>
    </source>
</evidence>
<keyword evidence="11" id="KW-1185">Reference proteome</keyword>
<evidence type="ECO:0000256" key="3">
    <source>
        <dbReference type="ARBA" id="ARBA00022475"/>
    </source>
</evidence>
<keyword evidence="4 7" id="KW-0812">Transmembrane</keyword>
<dbReference type="Proteomes" id="UP000216300">
    <property type="component" value="Unassembled WGS sequence"/>
</dbReference>
<comment type="subcellular location">
    <subcellularLocation>
        <location evidence="1 7">Cell membrane</location>
        <topology evidence="1 7">Multi-pass membrane protein</topology>
    </subcellularLocation>
</comment>
<accession>A0A255EB48</accession>
<name>A0A255EMT7_9ACTN</name>
<dbReference type="PANTHER" id="PTHR43386:SF25">
    <property type="entry name" value="PEPTIDE ABC TRANSPORTER PERMEASE PROTEIN"/>
    <property type="match status" value="1"/>
</dbReference>
<evidence type="ECO:0000256" key="4">
    <source>
        <dbReference type="ARBA" id="ARBA00022692"/>
    </source>
</evidence>
<keyword evidence="2 7" id="KW-0813">Transport</keyword>
<dbReference type="SUPFAM" id="SSF161098">
    <property type="entry name" value="MetI-like"/>
    <property type="match status" value="1"/>
</dbReference>
<sequence length="274" mass="28473">MKQLSFWLGAALIGLVTLTALVSLVWTPWGLNEIDPGAEGQGPSAVHWFGTDRLGFDLASGVMAGAQTGLLVGVVAVGIAALIGVPLGLLAGIRGGWLDSVIMRLNDLLFAFPAVLLAILLAAVAGHGSTWTAMSAIGLAGIPAFARTTRAGTRRFMAADFVAAARVSGVSDTEIAWRHVLPSTAPVIGVQASVSFAMAILAEAALSYLGLGSPPTSPSWGRMLRDAQAEIFTQPLQGLWPGLAIAVTVLGFNMLGDGLRDRLDPRLREVRPTS</sequence>
<keyword evidence="6 7" id="KW-0472">Membrane</keyword>